<evidence type="ECO:0000313" key="1">
    <source>
        <dbReference type="EMBL" id="CAK0801873.1"/>
    </source>
</evidence>
<organism evidence="1 2">
    <name type="scientific">Prorocentrum cordatum</name>
    <dbReference type="NCBI Taxonomy" id="2364126"/>
    <lineage>
        <taxon>Eukaryota</taxon>
        <taxon>Sar</taxon>
        <taxon>Alveolata</taxon>
        <taxon>Dinophyceae</taxon>
        <taxon>Prorocentrales</taxon>
        <taxon>Prorocentraceae</taxon>
        <taxon>Prorocentrum</taxon>
    </lineage>
</organism>
<reference evidence="1" key="1">
    <citation type="submission" date="2023-10" db="EMBL/GenBank/DDBJ databases">
        <authorList>
            <person name="Chen Y."/>
            <person name="Shah S."/>
            <person name="Dougan E. K."/>
            <person name="Thang M."/>
            <person name="Chan C."/>
        </authorList>
    </citation>
    <scope>NUCLEOTIDE SEQUENCE [LARGE SCALE GENOMIC DNA]</scope>
</reference>
<dbReference type="Proteomes" id="UP001189429">
    <property type="component" value="Unassembled WGS sequence"/>
</dbReference>
<sequence>MKTFPDMNGKIRELGERFQDLHFSGDCLRRNRRCWHQNLKREPPRPRSRVIRRLPRVSHCKSGRACLQESSPAEKKLRLQQAVAAATLLPPSEIAALKRLEPLTDIQYESEPCKCLAPWRHGRDALRSIRVSRTPGHKNNLGGHTQMVADGGDTEGGQLRPLLMQRRTKTATNLGQHRHHKKYTT</sequence>
<gene>
    <name evidence="1" type="ORF">PCOR1329_LOCUS9586</name>
</gene>
<comment type="caution">
    <text evidence="1">The sequence shown here is derived from an EMBL/GenBank/DDBJ whole genome shotgun (WGS) entry which is preliminary data.</text>
</comment>
<protein>
    <submittedName>
        <fullName evidence="1">Uncharacterized protein</fullName>
    </submittedName>
</protein>
<accession>A0ABN9QBB2</accession>
<evidence type="ECO:0000313" key="2">
    <source>
        <dbReference type="Proteomes" id="UP001189429"/>
    </source>
</evidence>
<dbReference type="EMBL" id="CAUYUJ010002675">
    <property type="protein sequence ID" value="CAK0801873.1"/>
    <property type="molecule type" value="Genomic_DNA"/>
</dbReference>
<proteinExistence type="predicted"/>
<name>A0ABN9QBB2_9DINO</name>
<keyword evidence="2" id="KW-1185">Reference proteome</keyword>